<protein>
    <submittedName>
        <fullName evidence="2">Uncharacterized protein</fullName>
    </submittedName>
</protein>
<keyword evidence="3" id="KW-1185">Reference proteome</keyword>
<feature type="transmembrane region" description="Helical" evidence="1">
    <location>
        <begin position="63"/>
        <end position="81"/>
    </location>
</feature>
<keyword evidence="1" id="KW-1133">Transmembrane helix</keyword>
<keyword evidence="1" id="KW-0812">Transmembrane</keyword>
<evidence type="ECO:0000313" key="2">
    <source>
        <dbReference type="EMBL" id="KIK14464.1"/>
    </source>
</evidence>
<accession>A0A0C9YKX7</accession>
<feature type="transmembrane region" description="Helical" evidence="1">
    <location>
        <begin position="34"/>
        <end position="56"/>
    </location>
</feature>
<keyword evidence="1" id="KW-0472">Membrane</keyword>
<reference evidence="3" key="2">
    <citation type="submission" date="2015-01" db="EMBL/GenBank/DDBJ databases">
        <title>Evolutionary Origins and Diversification of the Mycorrhizal Mutualists.</title>
        <authorList>
            <consortium name="DOE Joint Genome Institute"/>
            <consortium name="Mycorrhizal Genomics Consortium"/>
            <person name="Kohler A."/>
            <person name="Kuo A."/>
            <person name="Nagy L.G."/>
            <person name="Floudas D."/>
            <person name="Copeland A."/>
            <person name="Barry K.W."/>
            <person name="Cichocki N."/>
            <person name="Veneault-Fourrey C."/>
            <person name="LaButti K."/>
            <person name="Lindquist E.A."/>
            <person name="Lipzen A."/>
            <person name="Lundell T."/>
            <person name="Morin E."/>
            <person name="Murat C."/>
            <person name="Riley R."/>
            <person name="Ohm R."/>
            <person name="Sun H."/>
            <person name="Tunlid A."/>
            <person name="Henrissat B."/>
            <person name="Grigoriev I.V."/>
            <person name="Hibbett D.S."/>
            <person name="Martin F."/>
        </authorList>
    </citation>
    <scope>NUCLEOTIDE SEQUENCE [LARGE SCALE GENOMIC DNA]</scope>
    <source>
        <strain evidence="3">441</strain>
    </source>
</reference>
<dbReference type="HOGENOM" id="CLU_2503984_0_0_1"/>
<dbReference type="Proteomes" id="UP000054018">
    <property type="component" value="Unassembled WGS sequence"/>
</dbReference>
<name>A0A0C9YKX7_9AGAM</name>
<evidence type="ECO:0000313" key="3">
    <source>
        <dbReference type="Proteomes" id="UP000054018"/>
    </source>
</evidence>
<organism evidence="2 3">
    <name type="scientific">Pisolithus microcarpus 441</name>
    <dbReference type="NCBI Taxonomy" id="765257"/>
    <lineage>
        <taxon>Eukaryota</taxon>
        <taxon>Fungi</taxon>
        <taxon>Dikarya</taxon>
        <taxon>Basidiomycota</taxon>
        <taxon>Agaricomycotina</taxon>
        <taxon>Agaricomycetes</taxon>
        <taxon>Agaricomycetidae</taxon>
        <taxon>Boletales</taxon>
        <taxon>Sclerodermatineae</taxon>
        <taxon>Pisolithaceae</taxon>
        <taxon>Pisolithus</taxon>
    </lineage>
</organism>
<feature type="non-terminal residue" evidence="2">
    <location>
        <position position="1"/>
    </location>
</feature>
<gene>
    <name evidence="2" type="ORF">PISMIDRAFT_687974</name>
</gene>
<sequence length="86" mass="9466">NKEFCLFFRLLFSYHCSGSRVQLNPHLPLLSSFFLILSPTVVLYMLGLIVSPVALVHRDAPSTLALPLLLYVPVVIITPAAPTTDS</sequence>
<dbReference type="AlphaFoldDB" id="A0A0C9YKX7"/>
<evidence type="ECO:0000256" key="1">
    <source>
        <dbReference type="SAM" id="Phobius"/>
    </source>
</evidence>
<dbReference type="EMBL" id="KN833937">
    <property type="protein sequence ID" value="KIK14464.1"/>
    <property type="molecule type" value="Genomic_DNA"/>
</dbReference>
<proteinExistence type="predicted"/>
<reference evidence="2 3" key="1">
    <citation type="submission" date="2014-04" db="EMBL/GenBank/DDBJ databases">
        <authorList>
            <consortium name="DOE Joint Genome Institute"/>
            <person name="Kuo A."/>
            <person name="Kohler A."/>
            <person name="Costa M.D."/>
            <person name="Nagy L.G."/>
            <person name="Floudas D."/>
            <person name="Copeland A."/>
            <person name="Barry K.W."/>
            <person name="Cichocki N."/>
            <person name="Veneault-Fourrey C."/>
            <person name="LaButti K."/>
            <person name="Lindquist E.A."/>
            <person name="Lipzen A."/>
            <person name="Lundell T."/>
            <person name="Morin E."/>
            <person name="Murat C."/>
            <person name="Sun H."/>
            <person name="Tunlid A."/>
            <person name="Henrissat B."/>
            <person name="Grigoriev I.V."/>
            <person name="Hibbett D.S."/>
            <person name="Martin F."/>
            <person name="Nordberg H.P."/>
            <person name="Cantor M.N."/>
            <person name="Hua S.X."/>
        </authorList>
    </citation>
    <scope>NUCLEOTIDE SEQUENCE [LARGE SCALE GENOMIC DNA]</scope>
    <source>
        <strain evidence="2 3">441</strain>
    </source>
</reference>